<dbReference type="EMBL" id="JBHSIS010000003">
    <property type="protein sequence ID" value="MFC4853065.1"/>
    <property type="molecule type" value="Genomic_DNA"/>
</dbReference>
<keyword evidence="2" id="KW-0472">Membrane</keyword>
<feature type="transmembrane region" description="Helical" evidence="2">
    <location>
        <begin position="364"/>
        <end position="384"/>
    </location>
</feature>
<gene>
    <name evidence="3" type="ORF">ACFPCV_06095</name>
</gene>
<keyword evidence="2" id="KW-1133">Transmembrane helix</keyword>
<feature type="transmembrane region" description="Helical" evidence="2">
    <location>
        <begin position="396"/>
        <end position="416"/>
    </location>
</feature>
<sequence>MSHEGGPEQPQRTVAELLAKYGAESGERAPRRRRRRADDVSDTGAQAIIDRVLSESGEMQAIRDDMPPPERTSHRRGTSTGQFPRPQQPPPPEPPPRRQPPQPSQQLPRPLPPQPPPPSQPLPSQPPPRPVPQPGQQSSNHLPAMARPAEPTTPVRGAPRPVPGPDRQPPRPQPSQRVPLPPPQGGTRERSGIQPSLRSRLDAPDVAPPPPPPPMPVAPPEPTTEELPRVPGRIPVDGSMTGRRPIPGADSRTRISPPAYPPPHDPYADPPAEDEDYRSPYPAADQDDRYDSAEYDVLVDEDADDRDFDRDLDELADDDLDDLDDDDDRVRSPAKEWAIMGGQLALGVIGGAGIWLGFNWLWGFMPQAALVAALAVIVGLVLIVRKIRRAEDLQTTFLAVLVGLVVTVSPAALLLLNK</sequence>
<proteinExistence type="predicted"/>
<keyword evidence="4" id="KW-1185">Reference proteome</keyword>
<feature type="compositionally biased region" description="Pro residues" evidence="1">
    <location>
        <begin position="86"/>
        <end position="133"/>
    </location>
</feature>
<protein>
    <submittedName>
        <fullName evidence="3">Uncharacterized protein</fullName>
    </submittedName>
</protein>
<evidence type="ECO:0000313" key="4">
    <source>
        <dbReference type="Proteomes" id="UP001595859"/>
    </source>
</evidence>
<name>A0ABV9RUR7_9PSEU</name>
<feature type="compositionally biased region" description="Basic and acidic residues" evidence="1">
    <location>
        <begin position="61"/>
        <end position="72"/>
    </location>
</feature>
<feature type="compositionally biased region" description="Pro residues" evidence="1">
    <location>
        <begin position="206"/>
        <end position="222"/>
    </location>
</feature>
<feature type="compositionally biased region" description="Pro residues" evidence="1">
    <location>
        <begin position="160"/>
        <end position="184"/>
    </location>
</feature>
<feature type="region of interest" description="Disordered" evidence="1">
    <location>
        <begin position="1"/>
        <end position="291"/>
    </location>
</feature>
<dbReference type="RefSeq" id="WP_378055050.1">
    <property type="nucleotide sequence ID" value="NZ_JBHSIS010000003.1"/>
</dbReference>
<reference evidence="4" key="1">
    <citation type="journal article" date="2019" name="Int. J. Syst. Evol. Microbiol.">
        <title>The Global Catalogue of Microorganisms (GCM) 10K type strain sequencing project: providing services to taxonomists for standard genome sequencing and annotation.</title>
        <authorList>
            <consortium name="The Broad Institute Genomics Platform"/>
            <consortium name="The Broad Institute Genome Sequencing Center for Infectious Disease"/>
            <person name="Wu L."/>
            <person name="Ma J."/>
        </authorList>
    </citation>
    <scope>NUCLEOTIDE SEQUENCE [LARGE SCALE GENOMIC DNA]</scope>
    <source>
        <strain evidence="4">ZS-22-S1</strain>
    </source>
</reference>
<keyword evidence="2" id="KW-0812">Transmembrane</keyword>
<comment type="caution">
    <text evidence="3">The sequence shown here is derived from an EMBL/GenBank/DDBJ whole genome shotgun (WGS) entry which is preliminary data.</text>
</comment>
<evidence type="ECO:0000256" key="2">
    <source>
        <dbReference type="SAM" id="Phobius"/>
    </source>
</evidence>
<feature type="compositionally biased region" description="Pro residues" evidence="1">
    <location>
        <begin position="258"/>
        <end position="269"/>
    </location>
</feature>
<dbReference type="Proteomes" id="UP001595859">
    <property type="component" value="Unassembled WGS sequence"/>
</dbReference>
<accession>A0ABV9RUR7</accession>
<evidence type="ECO:0000313" key="3">
    <source>
        <dbReference type="EMBL" id="MFC4853065.1"/>
    </source>
</evidence>
<evidence type="ECO:0000256" key="1">
    <source>
        <dbReference type="SAM" id="MobiDB-lite"/>
    </source>
</evidence>
<organism evidence="3 4">
    <name type="scientific">Actinophytocola glycyrrhizae</name>
    <dbReference type="NCBI Taxonomy" id="2044873"/>
    <lineage>
        <taxon>Bacteria</taxon>
        <taxon>Bacillati</taxon>
        <taxon>Actinomycetota</taxon>
        <taxon>Actinomycetes</taxon>
        <taxon>Pseudonocardiales</taxon>
        <taxon>Pseudonocardiaceae</taxon>
    </lineage>
</organism>